<sequence length="713" mass="82231">MLIPSTNVPADRLVISQTVIHRAFSLVSAKGTSRPSNSKLDQVYNDTFVKYRDCLQPCLGDGEHLMGTSLQYAGKQLAANFSVMMAAQIWKRTAYWIRQERVEIVLERVEPIPVFQGHKSKIVGAIYSWIHKLIMHEGAVDTQPRQAGKSEEEIRTLFFEHVKAKLNGHKKGSRSRSHRAVDLFVTDAHQNACLLALHGILTVLIPFEENAATGGEGDAGEVVDVDDISASMAKGRDFISCRRAEWLFAILKRLEELQKRAEKRFESEELVSCKQQQQQQKRKRHAPVVKMHNMFPLTGNVPGHIQCTEQLLLHAYKAYLKEHGTEREKQQPVVLTDWMKLFGPPPEFWKLKQEEEGVARETTCRVRLRNKFMTDGISVSLTETTVVLKKKRPKPKSKTKFVPVPAKIRMPYVDKETIEDLMHHHNVRTVLFVDPGLGRMVTGKFFPIERIRDAITRQQQATATATTQVDGSEYKQVGFRELFDAPDTRNLAKGDAKLSWRQQRKQATGIDFRITAKERAYMCKTKKHAQLRQRLQQEETGRRKEEGRREGVGRPCLFGKEPSLKSTSSDAFTEYLDVMCAANRLHDIFSFYGQPVFRHLRMDSYSAQQRWWVYVQDKMYRVLDDHKIRLQIPRYRRPYAYGDPKHPLANQTPLRLVAKGKQPERLFPIVIASTLPLPLQHQIHLRHHLQMEVQVTAGFSSCLEMRRWKKPCW</sequence>
<protein>
    <submittedName>
        <fullName evidence="1">Uncharacterized protein</fullName>
    </submittedName>
</protein>
<keyword evidence="2" id="KW-1185">Reference proteome</keyword>
<dbReference type="EMBL" id="MU970060">
    <property type="protein sequence ID" value="KAK9323567.1"/>
    <property type="molecule type" value="Genomic_DNA"/>
</dbReference>
<organism evidence="1 2">
    <name type="scientific">Lipomyces orientalis</name>
    <dbReference type="NCBI Taxonomy" id="1233043"/>
    <lineage>
        <taxon>Eukaryota</taxon>
        <taxon>Fungi</taxon>
        <taxon>Dikarya</taxon>
        <taxon>Ascomycota</taxon>
        <taxon>Saccharomycotina</taxon>
        <taxon>Lipomycetes</taxon>
        <taxon>Lipomycetales</taxon>
        <taxon>Lipomycetaceae</taxon>
        <taxon>Lipomyces</taxon>
    </lineage>
</organism>
<comment type="caution">
    <text evidence="1">The sequence shown here is derived from an EMBL/GenBank/DDBJ whole genome shotgun (WGS) entry which is preliminary data.</text>
</comment>
<reference evidence="2" key="1">
    <citation type="journal article" date="2024" name="Front. Bioeng. Biotechnol.">
        <title>Genome-scale model development and genomic sequencing of the oleaginous clade Lipomyces.</title>
        <authorList>
            <person name="Czajka J.J."/>
            <person name="Han Y."/>
            <person name="Kim J."/>
            <person name="Mondo S.J."/>
            <person name="Hofstad B.A."/>
            <person name="Robles A."/>
            <person name="Haridas S."/>
            <person name="Riley R."/>
            <person name="LaButti K."/>
            <person name="Pangilinan J."/>
            <person name="Andreopoulos W."/>
            <person name="Lipzen A."/>
            <person name="Yan J."/>
            <person name="Wang M."/>
            <person name="Ng V."/>
            <person name="Grigoriev I.V."/>
            <person name="Spatafora J.W."/>
            <person name="Magnuson J.K."/>
            <person name="Baker S.E."/>
            <person name="Pomraning K.R."/>
        </authorList>
    </citation>
    <scope>NUCLEOTIDE SEQUENCE [LARGE SCALE GENOMIC DNA]</scope>
    <source>
        <strain evidence="2">CBS 10300</strain>
    </source>
</reference>
<accession>A0ACC3TQZ1</accession>
<evidence type="ECO:0000313" key="1">
    <source>
        <dbReference type="EMBL" id="KAK9323567.1"/>
    </source>
</evidence>
<evidence type="ECO:0000313" key="2">
    <source>
        <dbReference type="Proteomes" id="UP001489719"/>
    </source>
</evidence>
<gene>
    <name evidence="1" type="ORF">V1517DRAFT_320213</name>
</gene>
<proteinExistence type="predicted"/>
<name>A0ACC3TQZ1_9ASCO</name>
<dbReference type="Proteomes" id="UP001489719">
    <property type="component" value="Unassembled WGS sequence"/>
</dbReference>